<name>A0ABP4B8N2_9ACTN</name>
<comment type="caution">
    <text evidence="2">The sequence shown here is derived from an EMBL/GenBank/DDBJ whole genome shotgun (WGS) entry which is preliminary data.</text>
</comment>
<organism evidence="2 3">
    <name type="scientific">Kribbella koreensis</name>
    <dbReference type="NCBI Taxonomy" id="57909"/>
    <lineage>
        <taxon>Bacteria</taxon>
        <taxon>Bacillati</taxon>
        <taxon>Actinomycetota</taxon>
        <taxon>Actinomycetes</taxon>
        <taxon>Propionibacteriales</taxon>
        <taxon>Kribbellaceae</taxon>
        <taxon>Kribbella</taxon>
    </lineage>
</organism>
<sequence>MPALGIAFVISAAFAVVQALVNVCESAGVWVPLASLVALFAFTSVFVWLVALRARQ</sequence>
<feature type="transmembrane region" description="Helical" evidence="1">
    <location>
        <begin position="29"/>
        <end position="52"/>
    </location>
</feature>
<keyword evidence="1" id="KW-0812">Transmembrane</keyword>
<proteinExistence type="predicted"/>
<protein>
    <submittedName>
        <fullName evidence="2">Uncharacterized protein</fullName>
    </submittedName>
</protein>
<keyword evidence="1" id="KW-1133">Transmembrane helix</keyword>
<accession>A0ABP4B8N2</accession>
<evidence type="ECO:0000313" key="2">
    <source>
        <dbReference type="EMBL" id="GAA0945482.1"/>
    </source>
</evidence>
<keyword evidence="1" id="KW-0472">Membrane</keyword>
<evidence type="ECO:0000313" key="3">
    <source>
        <dbReference type="Proteomes" id="UP001500542"/>
    </source>
</evidence>
<gene>
    <name evidence="2" type="ORF">GCM10009554_40350</name>
</gene>
<reference evidence="3" key="1">
    <citation type="journal article" date="2019" name="Int. J. Syst. Evol. Microbiol.">
        <title>The Global Catalogue of Microorganisms (GCM) 10K type strain sequencing project: providing services to taxonomists for standard genome sequencing and annotation.</title>
        <authorList>
            <consortium name="The Broad Institute Genomics Platform"/>
            <consortium name="The Broad Institute Genome Sequencing Center for Infectious Disease"/>
            <person name="Wu L."/>
            <person name="Ma J."/>
        </authorList>
    </citation>
    <scope>NUCLEOTIDE SEQUENCE [LARGE SCALE GENOMIC DNA]</scope>
    <source>
        <strain evidence="3">JCM 10977</strain>
    </source>
</reference>
<keyword evidence="3" id="KW-1185">Reference proteome</keyword>
<dbReference type="EMBL" id="BAAAHK010000009">
    <property type="protein sequence ID" value="GAA0945482.1"/>
    <property type="molecule type" value="Genomic_DNA"/>
</dbReference>
<dbReference type="Proteomes" id="UP001500542">
    <property type="component" value="Unassembled WGS sequence"/>
</dbReference>
<dbReference type="RefSeq" id="WP_343972046.1">
    <property type="nucleotide sequence ID" value="NZ_BAAAHK010000009.1"/>
</dbReference>
<evidence type="ECO:0000256" key="1">
    <source>
        <dbReference type="SAM" id="Phobius"/>
    </source>
</evidence>